<sequence>MPLSHYCTEHSGFWQKRPSPPESCPVCEDYRHPLPPDGYEFLTPGEVDDHVSVDWTEVLPGITMFWTEPQIGVGSRGFLVEHPNGNIAFEGATWYDDAALDHIESLGGIQYLSASHAHVYGALWRLSERFSPETVIQEAELPYAQAFPVTWPFDGRAELTAGATLHHTGGHTPGHAVLHLEDRRLLFCGDALKFTLDEYPVGDAVSISTHRAYDAHIPLTHADIRQYRDLMEPLDFDAVITPWEVVPSGGKDAALHLFAEQLSGRPFADPLPLRETLEEADAAPDRAEGSHTADPARAYQEAMPPGETFAFPITDLDRTDIPVWTVAHFPEERPGMNTSAGYGSTDASARIGAWGELYEKASSRQAVPELPRRTASYEDLTAAGEPALDPRRLRLPVGTTYAHDQPLVWAQARQYPSHDPVWIPIEEAAAYFGDLDGISPAREDGWLYTPITNGLGAGDSFERALGHGLMELVQRDGNSVTYRALDQGVGVSVDSVADPDIRRLLDQFDAAGVEPIIKLADTAFGMANFYVVGHERNLEDAPHPLMITGCGEGVHPDREIALAKALREYASSRVRKRFNHGMLDDIRQVFPDGYEEHVRQQSPANEESRSFQALKEWRDLSVEALHDRIDFSLRVDETVRLSSLPTVAPGTLQSPEALLDLVAGRFLDAGLDIFYVDYSPEGGPAHAVKAIVPPLEVETATYDRIGRRNIRRLVRRGSDIAGLGEPPSGAQRVPLPSADEEALGDQAWFHPGRMREAVDGLYAMYREPKRHVLALEAERS</sequence>
<dbReference type="Gene3D" id="3.30.1330.230">
    <property type="match status" value="1"/>
</dbReference>
<dbReference type="InterPro" id="IPR001279">
    <property type="entry name" value="Metallo-B-lactamas"/>
</dbReference>
<dbReference type="PROSITE" id="PS51664">
    <property type="entry name" value="YCAO"/>
    <property type="match status" value="1"/>
</dbReference>
<dbReference type="PANTHER" id="PTHR36839">
    <property type="entry name" value="METALLO-BETA-LACTAMASE FAMILY PROTEIN (AFU_ORTHOLOGUE AFUA_5G12770)"/>
    <property type="match status" value="1"/>
</dbReference>
<dbReference type="Pfam" id="PF00753">
    <property type="entry name" value="Lactamase_B"/>
    <property type="match status" value="1"/>
</dbReference>
<dbReference type="AlphaFoldDB" id="A0A9X2ZZP2"/>
<dbReference type="InterPro" id="IPR036866">
    <property type="entry name" value="RibonucZ/Hydroxyglut_hydro"/>
</dbReference>
<dbReference type="GO" id="GO:0016301">
    <property type="term" value="F:kinase activity"/>
    <property type="evidence" value="ECO:0007669"/>
    <property type="project" value="UniProtKB-KW"/>
</dbReference>
<evidence type="ECO:0000259" key="1">
    <source>
        <dbReference type="PROSITE" id="PS51664"/>
    </source>
</evidence>
<reference evidence="2" key="1">
    <citation type="submission" date="2022-08" db="EMBL/GenBank/DDBJ databases">
        <title>Genomic Encyclopedia of Type Strains, Phase V (KMG-V): Genome sequencing to study the core and pangenomes of soil and plant-associated prokaryotes.</title>
        <authorList>
            <person name="Whitman W."/>
        </authorList>
    </citation>
    <scope>NUCLEOTIDE SEQUENCE</scope>
    <source>
        <strain evidence="2">SP3012</strain>
    </source>
</reference>
<keyword evidence="2" id="KW-0418">Kinase</keyword>
<keyword evidence="2" id="KW-0808">Transferase</keyword>
<feature type="domain" description="YcaO" evidence="1">
    <location>
        <begin position="341"/>
        <end position="736"/>
    </location>
</feature>
<dbReference type="EMBL" id="JANUBF010000023">
    <property type="protein sequence ID" value="MCS4037661.1"/>
    <property type="molecule type" value="Genomic_DNA"/>
</dbReference>
<gene>
    <name evidence="2" type="ORF">GGQ01_002748</name>
</gene>
<dbReference type="PANTHER" id="PTHR36839:SF1">
    <property type="entry name" value="METALLO-BETA-LACTAMASE FAMILY PROTEIN (AFU_ORTHOLOGUE AFUA_5G12770)"/>
    <property type="match status" value="1"/>
</dbReference>
<dbReference type="Proteomes" id="UP001155040">
    <property type="component" value="Unassembled WGS sequence"/>
</dbReference>
<organism evidence="2 3">
    <name type="scientific">Salinibacter ruber</name>
    <dbReference type="NCBI Taxonomy" id="146919"/>
    <lineage>
        <taxon>Bacteria</taxon>
        <taxon>Pseudomonadati</taxon>
        <taxon>Rhodothermota</taxon>
        <taxon>Rhodothermia</taxon>
        <taxon>Rhodothermales</taxon>
        <taxon>Salinibacteraceae</taxon>
        <taxon>Salinibacter</taxon>
    </lineage>
</organism>
<comment type="caution">
    <text evidence="2">The sequence shown here is derived from an EMBL/GenBank/DDBJ whole genome shotgun (WGS) entry which is preliminary data.</text>
</comment>
<dbReference type="Gene3D" id="3.60.15.10">
    <property type="entry name" value="Ribonuclease Z/Hydroxyacylglutathione hydrolase-like"/>
    <property type="match status" value="1"/>
</dbReference>
<evidence type="ECO:0000313" key="2">
    <source>
        <dbReference type="EMBL" id="MCS4037661.1"/>
    </source>
</evidence>
<evidence type="ECO:0000313" key="3">
    <source>
        <dbReference type="Proteomes" id="UP001155040"/>
    </source>
</evidence>
<dbReference type="Pfam" id="PF02624">
    <property type="entry name" value="YcaO"/>
    <property type="match status" value="1"/>
</dbReference>
<dbReference type="SUPFAM" id="SSF56281">
    <property type="entry name" value="Metallo-hydrolase/oxidoreductase"/>
    <property type="match status" value="1"/>
</dbReference>
<protein>
    <submittedName>
        <fullName evidence="2">YcaO-like protein with predicted kinase domain</fullName>
    </submittedName>
</protein>
<proteinExistence type="predicted"/>
<dbReference type="SMART" id="SM00849">
    <property type="entry name" value="Lactamase_B"/>
    <property type="match status" value="1"/>
</dbReference>
<dbReference type="InterPro" id="IPR003776">
    <property type="entry name" value="YcaO-like_dom"/>
</dbReference>
<dbReference type="RefSeq" id="WP_103016309.1">
    <property type="nucleotide sequence ID" value="NZ_JANTZC010000019.1"/>
</dbReference>
<accession>A0A9X2ZZP2</accession>
<name>A0A9X2ZZP2_9BACT</name>
<dbReference type="NCBIfam" id="TIGR00702">
    <property type="entry name" value="YcaO-type kinase domain"/>
    <property type="match status" value="1"/>
</dbReference>